<dbReference type="InterPro" id="IPR006214">
    <property type="entry name" value="Bax_inhibitor_1-related"/>
</dbReference>
<dbReference type="EMBL" id="MHQL01000066">
    <property type="protein sequence ID" value="OHA01311.1"/>
    <property type="molecule type" value="Genomic_DNA"/>
</dbReference>
<dbReference type="Pfam" id="PF01027">
    <property type="entry name" value="Bax1-I"/>
    <property type="match status" value="1"/>
</dbReference>
<evidence type="ECO:0000256" key="4">
    <source>
        <dbReference type="ARBA" id="ARBA00023136"/>
    </source>
</evidence>
<dbReference type="Proteomes" id="UP000177811">
    <property type="component" value="Unassembled WGS sequence"/>
</dbReference>
<sequence>MGCVLGWGLVFTHIVSQMTVDWKPGILKFLLVGIGLPFLGIFLSISESAFVSFLGFNLVVGAFGALLGPTLARYELARPGIVSEAAILTAIVTAVMAVSGLLFPNFYRSIGGALAGALMALLLVLVASFFIPALMQFSIIHYLAAGLFALYIGYDMWRASEIPATLDNAVDVSVSLYLDILNLFLWILPILAKKD</sequence>
<accession>A0A1G2KS61</accession>
<reference evidence="6 7" key="1">
    <citation type="journal article" date="2016" name="Nat. Commun.">
        <title>Thousands of microbial genomes shed light on interconnected biogeochemical processes in an aquifer system.</title>
        <authorList>
            <person name="Anantharaman K."/>
            <person name="Brown C.T."/>
            <person name="Hug L.A."/>
            <person name="Sharon I."/>
            <person name="Castelle C.J."/>
            <person name="Probst A.J."/>
            <person name="Thomas B.C."/>
            <person name="Singh A."/>
            <person name="Wilkins M.J."/>
            <person name="Karaoz U."/>
            <person name="Brodie E.L."/>
            <person name="Williams K.H."/>
            <person name="Hubbard S.S."/>
            <person name="Banfield J.F."/>
        </authorList>
    </citation>
    <scope>NUCLEOTIDE SEQUENCE [LARGE SCALE GENOMIC DNA]</scope>
</reference>
<keyword evidence="3 5" id="KW-1133">Transmembrane helix</keyword>
<feature type="transmembrane region" description="Helical" evidence="5">
    <location>
        <begin position="26"/>
        <end position="43"/>
    </location>
</feature>
<feature type="transmembrane region" description="Helical" evidence="5">
    <location>
        <begin position="109"/>
        <end position="130"/>
    </location>
</feature>
<feature type="transmembrane region" description="Helical" evidence="5">
    <location>
        <begin position="137"/>
        <end position="154"/>
    </location>
</feature>
<dbReference type="AlphaFoldDB" id="A0A1G2KS61"/>
<comment type="subcellular location">
    <subcellularLocation>
        <location evidence="1">Membrane</location>
        <topology evidence="1">Multi-pass membrane protein</topology>
    </subcellularLocation>
</comment>
<protein>
    <submittedName>
        <fullName evidence="6">Uncharacterized protein</fullName>
    </submittedName>
</protein>
<name>A0A1G2KS61_9BACT</name>
<organism evidence="6 7">
    <name type="scientific">Candidatus Sungbacteria bacterium RIFCSPHIGHO2_02_FULL_51_29</name>
    <dbReference type="NCBI Taxonomy" id="1802273"/>
    <lineage>
        <taxon>Bacteria</taxon>
        <taxon>Candidatus Sungiibacteriota</taxon>
    </lineage>
</organism>
<evidence type="ECO:0000313" key="7">
    <source>
        <dbReference type="Proteomes" id="UP000177811"/>
    </source>
</evidence>
<proteinExistence type="predicted"/>
<keyword evidence="4 5" id="KW-0472">Membrane</keyword>
<evidence type="ECO:0000256" key="1">
    <source>
        <dbReference type="ARBA" id="ARBA00004141"/>
    </source>
</evidence>
<feature type="transmembrane region" description="Helical" evidence="5">
    <location>
        <begin position="81"/>
        <end position="103"/>
    </location>
</feature>
<evidence type="ECO:0000256" key="3">
    <source>
        <dbReference type="ARBA" id="ARBA00022989"/>
    </source>
</evidence>
<dbReference type="GO" id="GO:0016020">
    <property type="term" value="C:membrane"/>
    <property type="evidence" value="ECO:0007669"/>
    <property type="project" value="UniProtKB-SubCell"/>
</dbReference>
<keyword evidence="2 5" id="KW-0812">Transmembrane</keyword>
<evidence type="ECO:0000256" key="2">
    <source>
        <dbReference type="ARBA" id="ARBA00022692"/>
    </source>
</evidence>
<feature type="transmembrane region" description="Helical" evidence="5">
    <location>
        <begin position="49"/>
        <end position="69"/>
    </location>
</feature>
<feature type="transmembrane region" description="Helical" evidence="5">
    <location>
        <begin position="174"/>
        <end position="192"/>
    </location>
</feature>
<evidence type="ECO:0000256" key="5">
    <source>
        <dbReference type="SAM" id="Phobius"/>
    </source>
</evidence>
<comment type="caution">
    <text evidence="6">The sequence shown here is derived from an EMBL/GenBank/DDBJ whole genome shotgun (WGS) entry which is preliminary data.</text>
</comment>
<gene>
    <name evidence="6" type="ORF">A3C16_02085</name>
</gene>
<evidence type="ECO:0000313" key="6">
    <source>
        <dbReference type="EMBL" id="OHA01311.1"/>
    </source>
</evidence>